<accession>A0A5N5SHQ1</accession>
<keyword evidence="7" id="KW-1185">Reference proteome</keyword>
<dbReference type="PRINTS" id="PR00821">
    <property type="entry name" value="TAGLIPASE"/>
</dbReference>
<feature type="domain" description="Lipase" evidence="5">
    <location>
        <begin position="3"/>
        <end position="184"/>
    </location>
</feature>
<comment type="subcellular location">
    <subcellularLocation>
        <location evidence="1">Secreted</location>
    </subcellularLocation>
</comment>
<dbReference type="OrthoDB" id="199913at2759"/>
<dbReference type="SUPFAM" id="SSF53474">
    <property type="entry name" value="alpha/beta-Hydrolases"/>
    <property type="match status" value="1"/>
</dbReference>
<comment type="caution">
    <text evidence="6">The sequence shown here is derived from an EMBL/GenBank/DDBJ whole genome shotgun (WGS) entry which is preliminary data.</text>
</comment>
<evidence type="ECO:0000256" key="3">
    <source>
        <dbReference type="ARBA" id="ARBA00022525"/>
    </source>
</evidence>
<evidence type="ECO:0000313" key="7">
    <source>
        <dbReference type="Proteomes" id="UP000326759"/>
    </source>
</evidence>
<evidence type="ECO:0000256" key="4">
    <source>
        <dbReference type="RuleBase" id="RU004262"/>
    </source>
</evidence>
<dbReference type="EMBL" id="SEYY01024948">
    <property type="protein sequence ID" value="KAB7493761.1"/>
    <property type="molecule type" value="Genomic_DNA"/>
</dbReference>
<dbReference type="GO" id="GO:0005615">
    <property type="term" value="C:extracellular space"/>
    <property type="evidence" value="ECO:0007669"/>
    <property type="project" value="TreeGrafter"/>
</dbReference>
<evidence type="ECO:0000313" key="6">
    <source>
        <dbReference type="EMBL" id="KAB7493761.1"/>
    </source>
</evidence>
<dbReference type="Gene3D" id="3.40.50.1820">
    <property type="entry name" value="alpha/beta hydrolase"/>
    <property type="match status" value="1"/>
</dbReference>
<name>A0A5N5SHQ1_9CRUS</name>
<dbReference type="InterPro" id="IPR013818">
    <property type="entry name" value="Lipase"/>
</dbReference>
<evidence type="ECO:0000259" key="5">
    <source>
        <dbReference type="Pfam" id="PF00151"/>
    </source>
</evidence>
<dbReference type="GO" id="GO:0016298">
    <property type="term" value="F:lipase activity"/>
    <property type="evidence" value="ECO:0007669"/>
    <property type="project" value="InterPro"/>
</dbReference>
<proteinExistence type="inferred from homology"/>
<keyword evidence="3" id="KW-0964">Secreted</keyword>
<feature type="non-terminal residue" evidence="6">
    <location>
        <position position="1"/>
    </location>
</feature>
<gene>
    <name evidence="6" type="primary">PNLIPRP3</name>
    <name evidence="6" type="ORF">Anas_12692</name>
</gene>
<evidence type="ECO:0000256" key="1">
    <source>
        <dbReference type="ARBA" id="ARBA00004613"/>
    </source>
</evidence>
<dbReference type="PANTHER" id="PTHR11610">
    <property type="entry name" value="LIPASE"/>
    <property type="match status" value="1"/>
</dbReference>
<sequence>NGHCIGHSMGGYVCGYAGQGVDKLGRITALDLGPREVFEVNNNEKLDPSDAIFVDAIHTDLVLLNILPSLGEPKPLGHIDIYVNGGYDQSGCDLTLESLLDPTNNFEENLFDVFAHEIFCSHVRPLPYYIEALTNQSCQWVAYECPSDELFKKGECATCGEDNSKCGFLGPRADKYADKSRKNVFNITLVSIYTGVVQSKPPTGGTITFQVIGDTGKFTDEFQINRIDHGNIKKSLFINHVKVGHISSVKLTWKSETSLLGLINLRSDYVLGVIAIKVSPLTHYPERTKYKKLEEETQNPFEIFGVSTVDFCSKLCLLNA</sequence>
<dbReference type="GO" id="GO:0016042">
    <property type="term" value="P:lipid catabolic process"/>
    <property type="evidence" value="ECO:0007669"/>
    <property type="project" value="TreeGrafter"/>
</dbReference>
<reference evidence="6 7" key="1">
    <citation type="journal article" date="2019" name="PLoS Biol.">
        <title>Sex chromosomes control vertical transmission of feminizing Wolbachia symbionts in an isopod.</title>
        <authorList>
            <person name="Becking T."/>
            <person name="Chebbi M.A."/>
            <person name="Giraud I."/>
            <person name="Moumen B."/>
            <person name="Laverre T."/>
            <person name="Caubet Y."/>
            <person name="Peccoud J."/>
            <person name="Gilbert C."/>
            <person name="Cordaux R."/>
        </authorList>
    </citation>
    <scope>NUCLEOTIDE SEQUENCE [LARGE SCALE GENOMIC DNA]</scope>
    <source>
        <strain evidence="6">ANa2</strain>
        <tissue evidence="6">Whole body excluding digestive tract and cuticle</tissue>
    </source>
</reference>
<dbReference type="InterPro" id="IPR029058">
    <property type="entry name" value="AB_hydrolase_fold"/>
</dbReference>
<organism evidence="6 7">
    <name type="scientific">Armadillidium nasatum</name>
    <dbReference type="NCBI Taxonomy" id="96803"/>
    <lineage>
        <taxon>Eukaryota</taxon>
        <taxon>Metazoa</taxon>
        <taxon>Ecdysozoa</taxon>
        <taxon>Arthropoda</taxon>
        <taxon>Crustacea</taxon>
        <taxon>Multicrustacea</taxon>
        <taxon>Malacostraca</taxon>
        <taxon>Eumalacostraca</taxon>
        <taxon>Peracarida</taxon>
        <taxon>Isopoda</taxon>
        <taxon>Oniscidea</taxon>
        <taxon>Crinocheta</taxon>
        <taxon>Armadillidiidae</taxon>
        <taxon>Armadillidium</taxon>
    </lineage>
</organism>
<protein>
    <submittedName>
        <fullName evidence="6">Pancreatic lipase-related protein 3</fullName>
    </submittedName>
</protein>
<comment type="similarity">
    <text evidence="2 4">Belongs to the AB hydrolase superfamily. Lipase family.</text>
</comment>
<dbReference type="Proteomes" id="UP000326759">
    <property type="component" value="Unassembled WGS sequence"/>
</dbReference>
<dbReference type="InterPro" id="IPR000734">
    <property type="entry name" value="TAG_lipase"/>
</dbReference>
<dbReference type="Pfam" id="PF00151">
    <property type="entry name" value="Lipase"/>
    <property type="match status" value="1"/>
</dbReference>
<dbReference type="AlphaFoldDB" id="A0A5N5SHQ1"/>
<evidence type="ECO:0000256" key="2">
    <source>
        <dbReference type="ARBA" id="ARBA00010701"/>
    </source>
</evidence>